<evidence type="ECO:0000313" key="1">
    <source>
        <dbReference type="EMBL" id="PKK57641.1"/>
    </source>
</evidence>
<dbReference type="AlphaFoldDB" id="A0A2N1M7N5"/>
<reference evidence="1 2" key="1">
    <citation type="submission" date="2016-04" db="EMBL/GenBank/DDBJ databases">
        <title>Genome analyses suggest a sexual origin of heterokaryosis in a supposedly ancient asexual fungus.</title>
        <authorList>
            <person name="Ropars J."/>
            <person name="Sedzielewska K."/>
            <person name="Noel J."/>
            <person name="Charron P."/>
            <person name="Farinelli L."/>
            <person name="Marton T."/>
            <person name="Kruger M."/>
            <person name="Pelin A."/>
            <person name="Brachmann A."/>
            <person name="Corradi N."/>
        </authorList>
    </citation>
    <scope>NUCLEOTIDE SEQUENCE [LARGE SCALE GENOMIC DNA]</scope>
    <source>
        <strain evidence="1 2">C2</strain>
    </source>
</reference>
<feature type="non-terminal residue" evidence="1">
    <location>
        <position position="1"/>
    </location>
</feature>
<gene>
    <name evidence="1" type="ORF">RhiirC2_721094</name>
</gene>
<evidence type="ECO:0000313" key="2">
    <source>
        <dbReference type="Proteomes" id="UP000233469"/>
    </source>
</evidence>
<accession>A0A2N1M7N5</accession>
<comment type="caution">
    <text evidence="1">The sequence shown here is derived from an EMBL/GenBank/DDBJ whole genome shotgun (WGS) entry which is preliminary data.</text>
</comment>
<proteinExistence type="predicted"/>
<dbReference type="VEuPathDB" id="FungiDB:RhiirA1_457143"/>
<name>A0A2N1M7N5_9GLOM</name>
<dbReference type="EMBL" id="LLXL01004220">
    <property type="protein sequence ID" value="PKK57641.1"/>
    <property type="molecule type" value="Genomic_DNA"/>
</dbReference>
<sequence length="151" mass="16977">RNTRLYLNGTVTLLALAFKQCDENYTLPPAVNTFFTKNIIFFERCVNIYDEQQLANSLQPSSIKRPVKFIVVSSSKCGHLGNIVNEVVVHPHKDIAIEMVCNYVQIQDNIVIEVYKWIVVAVDIADDVVVDVVGEVDVDVAVAVFKNNLHD</sequence>
<organism evidence="1 2">
    <name type="scientific">Rhizophagus irregularis</name>
    <dbReference type="NCBI Taxonomy" id="588596"/>
    <lineage>
        <taxon>Eukaryota</taxon>
        <taxon>Fungi</taxon>
        <taxon>Fungi incertae sedis</taxon>
        <taxon>Mucoromycota</taxon>
        <taxon>Glomeromycotina</taxon>
        <taxon>Glomeromycetes</taxon>
        <taxon>Glomerales</taxon>
        <taxon>Glomeraceae</taxon>
        <taxon>Rhizophagus</taxon>
    </lineage>
</organism>
<reference evidence="1 2" key="2">
    <citation type="submission" date="2017-10" db="EMBL/GenBank/DDBJ databases">
        <title>Extensive intraspecific genome diversity in a model arbuscular mycorrhizal fungus.</title>
        <authorList>
            <person name="Chen E.C.H."/>
            <person name="Morin E."/>
            <person name="Baudet D."/>
            <person name="Noel J."/>
            <person name="Ndikumana S."/>
            <person name="Charron P."/>
            <person name="St-Onge C."/>
            <person name="Giorgi J."/>
            <person name="Grigoriev I.V."/>
            <person name="Roux C."/>
            <person name="Martin F.M."/>
            <person name="Corradi N."/>
        </authorList>
    </citation>
    <scope>NUCLEOTIDE SEQUENCE [LARGE SCALE GENOMIC DNA]</scope>
    <source>
        <strain evidence="1 2">C2</strain>
    </source>
</reference>
<protein>
    <submittedName>
        <fullName evidence="1">Uncharacterized protein</fullName>
    </submittedName>
</protein>
<dbReference type="Proteomes" id="UP000233469">
    <property type="component" value="Unassembled WGS sequence"/>
</dbReference>